<sequence>MEVNITSLISNIKNIKYLILEPENFSNNYLKVKPLGLLKLAVLFILVRVVALYFNQSFYGTLPPEWIDNAFLSTTLDSLIFFLIFAIVSIVISGIYYFVLLFSKHKLKYRQWLFEYTYLGMFTFIFTRLGVLGVACVDLIFTDNNLARNTSTGLLVDFVAISFAAWMGIYLSKLVAKQVKITEAWSMALTISYLIIHLVVFGP</sequence>
<dbReference type="Proteomes" id="UP000783287">
    <property type="component" value="Unassembled WGS sequence"/>
</dbReference>
<evidence type="ECO:0000256" key="1">
    <source>
        <dbReference type="SAM" id="Phobius"/>
    </source>
</evidence>
<dbReference type="AlphaFoldDB" id="A0A955RIL3"/>
<reference evidence="2" key="2">
    <citation type="journal article" date="2021" name="Microbiome">
        <title>Successional dynamics and alternative stable states in a saline activated sludge microbial community over 9 years.</title>
        <authorList>
            <person name="Wang Y."/>
            <person name="Ye J."/>
            <person name="Ju F."/>
            <person name="Liu L."/>
            <person name="Boyd J.A."/>
            <person name="Deng Y."/>
            <person name="Parks D.H."/>
            <person name="Jiang X."/>
            <person name="Yin X."/>
            <person name="Woodcroft B.J."/>
            <person name="Tyson G.W."/>
            <person name="Hugenholtz P."/>
            <person name="Polz M.F."/>
            <person name="Zhang T."/>
        </authorList>
    </citation>
    <scope>NUCLEOTIDE SEQUENCE</scope>
    <source>
        <strain evidence="2">HKST-UBA14</strain>
    </source>
</reference>
<reference evidence="2" key="1">
    <citation type="submission" date="2020-04" db="EMBL/GenBank/DDBJ databases">
        <authorList>
            <person name="Zhang T."/>
        </authorList>
    </citation>
    <scope>NUCLEOTIDE SEQUENCE</scope>
    <source>
        <strain evidence="2">HKST-UBA14</strain>
    </source>
</reference>
<feature type="transmembrane region" description="Helical" evidence="1">
    <location>
        <begin position="113"/>
        <end position="141"/>
    </location>
</feature>
<feature type="transmembrane region" description="Helical" evidence="1">
    <location>
        <begin position="79"/>
        <end position="101"/>
    </location>
</feature>
<feature type="transmembrane region" description="Helical" evidence="1">
    <location>
        <begin position="184"/>
        <end position="202"/>
    </location>
</feature>
<dbReference type="EMBL" id="JAGQLK010000007">
    <property type="protein sequence ID" value="MCA9382843.1"/>
    <property type="molecule type" value="Genomic_DNA"/>
</dbReference>
<keyword evidence="1" id="KW-0472">Membrane</keyword>
<keyword evidence="1" id="KW-0812">Transmembrane</keyword>
<evidence type="ECO:0008006" key="4">
    <source>
        <dbReference type="Google" id="ProtNLM"/>
    </source>
</evidence>
<accession>A0A955RIL3</accession>
<comment type="caution">
    <text evidence="2">The sequence shown here is derived from an EMBL/GenBank/DDBJ whole genome shotgun (WGS) entry which is preliminary data.</text>
</comment>
<evidence type="ECO:0000313" key="2">
    <source>
        <dbReference type="EMBL" id="MCA9382843.1"/>
    </source>
</evidence>
<organism evidence="2 3">
    <name type="scientific">Candidatus Dojkabacteria bacterium</name>
    <dbReference type="NCBI Taxonomy" id="2099670"/>
    <lineage>
        <taxon>Bacteria</taxon>
        <taxon>Candidatus Dojkabacteria</taxon>
    </lineage>
</organism>
<protein>
    <recommendedName>
        <fullName evidence="4">Yip1 domain-containing protein</fullName>
    </recommendedName>
</protein>
<feature type="transmembrane region" description="Helical" evidence="1">
    <location>
        <begin position="153"/>
        <end position="172"/>
    </location>
</feature>
<evidence type="ECO:0000313" key="3">
    <source>
        <dbReference type="Proteomes" id="UP000783287"/>
    </source>
</evidence>
<name>A0A955RIL3_9BACT</name>
<gene>
    <name evidence="2" type="ORF">KC909_00620</name>
</gene>
<feature type="transmembrane region" description="Helical" evidence="1">
    <location>
        <begin position="37"/>
        <end position="59"/>
    </location>
</feature>
<keyword evidence="1" id="KW-1133">Transmembrane helix</keyword>
<proteinExistence type="predicted"/>